<keyword evidence="3" id="KW-1185">Reference proteome</keyword>
<dbReference type="AlphaFoldDB" id="A0A6J5CV60"/>
<organism evidence="2 3">
    <name type="scientific">Burkholderia paludis</name>
    <dbReference type="NCBI Taxonomy" id="1506587"/>
    <lineage>
        <taxon>Bacteria</taxon>
        <taxon>Pseudomonadati</taxon>
        <taxon>Pseudomonadota</taxon>
        <taxon>Betaproteobacteria</taxon>
        <taxon>Burkholderiales</taxon>
        <taxon>Burkholderiaceae</taxon>
        <taxon>Burkholderia</taxon>
        <taxon>Burkholderia cepacia complex</taxon>
    </lineage>
</organism>
<dbReference type="PANTHER" id="PTHR34846:SF11">
    <property type="entry name" value="4-CARBOXYMUCONOLACTONE DECARBOXYLASE FAMILY PROTEIN (AFU_ORTHOLOGUE AFUA_6G11590)"/>
    <property type="match status" value="1"/>
</dbReference>
<evidence type="ECO:0000313" key="2">
    <source>
        <dbReference type="EMBL" id="VWB22825.1"/>
    </source>
</evidence>
<accession>A0A6J5CV60</accession>
<dbReference type="RefSeq" id="WP_031401725.1">
    <property type="nucleotide sequence ID" value="NZ_CABVQD010000002.1"/>
</dbReference>
<dbReference type="GO" id="GO:0051920">
    <property type="term" value="F:peroxiredoxin activity"/>
    <property type="evidence" value="ECO:0007669"/>
    <property type="project" value="InterPro"/>
</dbReference>
<reference evidence="2 3" key="1">
    <citation type="submission" date="2019-09" db="EMBL/GenBank/DDBJ databases">
        <authorList>
            <person name="Depoorter E."/>
        </authorList>
    </citation>
    <scope>NUCLEOTIDE SEQUENCE [LARGE SCALE GENOMIC DNA]</scope>
    <source>
        <strain evidence="2">LMG 30113</strain>
    </source>
</reference>
<dbReference type="SUPFAM" id="SSF69118">
    <property type="entry name" value="AhpD-like"/>
    <property type="match status" value="1"/>
</dbReference>
<dbReference type="InterPro" id="IPR003779">
    <property type="entry name" value="CMD-like"/>
</dbReference>
<dbReference type="Pfam" id="PF02627">
    <property type="entry name" value="CMD"/>
    <property type="match status" value="1"/>
</dbReference>
<name>A0A6J5CV60_9BURK</name>
<proteinExistence type="predicted"/>
<dbReference type="Proteomes" id="UP000494330">
    <property type="component" value="Unassembled WGS sequence"/>
</dbReference>
<sequence length="172" mass="19459">MSRIEIPSIDTLSVEQKAQYERFPANLTLALLRTTSLTSGYLTLGGAFPRGAILDKDREMVILRVGALSSSRYEKMQHVPLALKAGWTESEIEDIEHGRMSDPRSQIILRFVDECVRDIKVTSQTFQAIRGYFTETQVAELTLLVGHYMMTARFLETLEVPLDEAATSWDNM</sequence>
<dbReference type="Gene3D" id="1.20.1290.10">
    <property type="entry name" value="AhpD-like"/>
    <property type="match status" value="1"/>
</dbReference>
<evidence type="ECO:0000313" key="3">
    <source>
        <dbReference type="Proteomes" id="UP000494330"/>
    </source>
</evidence>
<dbReference type="EMBL" id="CABVQD010000002">
    <property type="protein sequence ID" value="VWB22825.1"/>
    <property type="molecule type" value="Genomic_DNA"/>
</dbReference>
<evidence type="ECO:0000259" key="1">
    <source>
        <dbReference type="Pfam" id="PF02627"/>
    </source>
</evidence>
<protein>
    <recommendedName>
        <fullName evidence="1">Carboxymuconolactone decarboxylase-like domain-containing protein</fullName>
    </recommendedName>
</protein>
<feature type="domain" description="Carboxymuconolactone decarboxylase-like" evidence="1">
    <location>
        <begin position="46"/>
        <end position="96"/>
    </location>
</feature>
<dbReference type="PANTHER" id="PTHR34846">
    <property type="entry name" value="4-CARBOXYMUCONOLACTONE DECARBOXYLASE FAMILY PROTEIN (AFU_ORTHOLOGUE AFUA_6G11590)"/>
    <property type="match status" value="1"/>
</dbReference>
<gene>
    <name evidence="2" type="ORF">BPA30113_00775</name>
</gene>
<dbReference type="InterPro" id="IPR029032">
    <property type="entry name" value="AhpD-like"/>
</dbReference>